<dbReference type="GO" id="GO:0004331">
    <property type="term" value="F:fructose-2,6-bisphosphate 2-phosphatase activity"/>
    <property type="evidence" value="ECO:0007669"/>
    <property type="project" value="TreeGrafter"/>
</dbReference>
<dbReference type="FunFam" id="3.40.50.1240:FF:000006">
    <property type="entry name" value="6-phosphofructo-2-kinase/fructose-2, 6-bisphosphatase"/>
    <property type="match status" value="1"/>
</dbReference>
<feature type="region of interest" description="Disordered" evidence="5">
    <location>
        <begin position="597"/>
        <end position="620"/>
    </location>
</feature>
<evidence type="ECO:0000256" key="1">
    <source>
        <dbReference type="ARBA" id="ARBA00022741"/>
    </source>
</evidence>
<feature type="compositionally biased region" description="Polar residues" evidence="5">
    <location>
        <begin position="597"/>
        <end position="616"/>
    </location>
</feature>
<dbReference type="GO" id="GO:0006000">
    <property type="term" value="P:fructose metabolic process"/>
    <property type="evidence" value="ECO:0007669"/>
    <property type="project" value="InterPro"/>
</dbReference>
<dbReference type="FunFam" id="3.40.50.300:FF:000644">
    <property type="entry name" value="GpmB, Fructose-2,6-bisphosphatase"/>
    <property type="match status" value="1"/>
</dbReference>
<dbReference type="CDD" id="cd07067">
    <property type="entry name" value="HP_PGM_like"/>
    <property type="match status" value="1"/>
</dbReference>
<dbReference type="SMART" id="SM00855">
    <property type="entry name" value="PGAM"/>
    <property type="match status" value="1"/>
</dbReference>
<evidence type="ECO:0000313" key="7">
    <source>
        <dbReference type="EMBL" id="GAX77020.1"/>
    </source>
</evidence>
<dbReference type="PANTHER" id="PTHR10606:SF44">
    <property type="entry name" value="6-PHOSPHOFRUCTO 2-KINASE_FRUCTOSE 2,6-BISPHOSPHATASE LONG FORM"/>
    <property type="match status" value="1"/>
</dbReference>
<keyword evidence="8" id="KW-1185">Reference proteome</keyword>
<dbReference type="PROSITE" id="PS00175">
    <property type="entry name" value="PG_MUTASE"/>
    <property type="match status" value="1"/>
</dbReference>
<organism evidence="7 8">
    <name type="scientific">Chlamydomonas eustigma</name>
    <dbReference type="NCBI Taxonomy" id="1157962"/>
    <lineage>
        <taxon>Eukaryota</taxon>
        <taxon>Viridiplantae</taxon>
        <taxon>Chlorophyta</taxon>
        <taxon>core chlorophytes</taxon>
        <taxon>Chlorophyceae</taxon>
        <taxon>CS clade</taxon>
        <taxon>Chlamydomonadales</taxon>
        <taxon>Chlamydomonadaceae</taxon>
        <taxon>Chlamydomonas</taxon>
    </lineage>
</organism>
<protein>
    <recommendedName>
        <fullName evidence="6">6-phosphofructo-2-kinase domain-containing protein</fullName>
    </recommendedName>
</protein>
<sequence>MSSSIAASAGRCTVTTYLWPCEVTRSSSWVQMSWEPLQSVGAPKKEFVSQHSYQDGSLAKRSANDKIKRPSNIQTHVNFKDLNLSVDEDVEHIHDHDSQIEVEEESGRAAASGGPNSPLHVVRQLRRVGRTKQVLIMVGLPGRGKTFLCNKLKCYLNWLGHSTKHINVGSYRRMQKPEGQLQSADFFDSHNQEGIKQRNKALEAALADVDDYLDSDEGQVVIFDATNTTEERRQKLISHFHGRYQYLFIESICNDPVVLEQNYLFKMKYSPDYKGVDKEEAVRDFKERVRKYEEVYEPLSNRNVHYIKLIDMVTGRGYMDVNRISGYIPGKIVFFLMQVCKAGMAQARKIWMTRHGESEFNVAGIIGGDSSLSLRGEEYARQLPHLIMDRLPLTADDETIPISVWTSTLKRTIQTASLLPFPKLRWKALDEIHAGSCDGLTYQEIEARYPDEYAARGEDKLRYRYPAGESYQDVIQRLEPAIIELERERECVCIVGHQAILRAIMGYFTNTPLELIPNLPVPLHTLIELRPMPDGTMEVETLPLNIGTALPYNVSAAQLQEEQPLKDSNSTDSETVNLSRIPSARSTHLAALMSANEGNSHTDSASGHLSPGTNSGAQPLQALLPLQPPYVLHRKFPSNGNSNSFFYASSTGHNSNASIRGGSEAGDALLGFDAGGPEAVEVVDFGRRLSASGGRKSASNLSTSPDPAMGVDSLLWQQAAATAASGSALGDHAEMTPTRQSQGRKPTILSAPATFERRSHGASVAMTTEFSSPDATAALSPRFTPTSAGQAGGSAHAGMQARLAATGLPPRSPVGSPPVSFGVMGNPQAPWNNNEQGQKHEDAP</sequence>
<feature type="binding site" evidence="4">
    <location>
        <begin position="354"/>
        <end position="361"/>
    </location>
    <ligand>
        <name>substrate</name>
    </ligand>
</feature>
<dbReference type="Pfam" id="PF00300">
    <property type="entry name" value="His_Phos_1"/>
    <property type="match status" value="1"/>
</dbReference>
<dbReference type="Proteomes" id="UP000232323">
    <property type="component" value="Unassembled WGS sequence"/>
</dbReference>
<feature type="binding site" evidence="4">
    <location>
        <position position="411"/>
    </location>
    <ligand>
        <name>substrate</name>
    </ligand>
</feature>
<dbReference type="STRING" id="1157962.A0A250X2P0"/>
<dbReference type="EMBL" id="BEGY01000021">
    <property type="protein sequence ID" value="GAX77020.1"/>
    <property type="molecule type" value="Genomic_DNA"/>
</dbReference>
<evidence type="ECO:0000256" key="3">
    <source>
        <dbReference type="PIRSR" id="PIRSR613078-1"/>
    </source>
</evidence>
<dbReference type="Gene3D" id="3.40.50.300">
    <property type="entry name" value="P-loop containing nucleotide triphosphate hydrolases"/>
    <property type="match status" value="1"/>
</dbReference>
<dbReference type="SUPFAM" id="SSF52540">
    <property type="entry name" value="P-loop containing nucleoside triphosphate hydrolases"/>
    <property type="match status" value="1"/>
</dbReference>
<dbReference type="InterPro" id="IPR013079">
    <property type="entry name" value="6Phosfructo_kin"/>
</dbReference>
<feature type="region of interest" description="Disordered" evidence="5">
    <location>
        <begin position="95"/>
        <end position="118"/>
    </location>
</feature>
<feature type="domain" description="6-phosphofructo-2-kinase" evidence="6">
    <location>
        <begin position="131"/>
        <end position="339"/>
    </location>
</feature>
<dbReference type="InterPro" id="IPR013078">
    <property type="entry name" value="His_Pase_superF_clade-1"/>
</dbReference>
<name>A0A250X2P0_9CHLO</name>
<dbReference type="GO" id="GO:0006003">
    <property type="term" value="P:fructose 2,6-bisphosphate metabolic process"/>
    <property type="evidence" value="ECO:0007669"/>
    <property type="project" value="InterPro"/>
</dbReference>
<feature type="region of interest" description="Disordered" evidence="5">
    <location>
        <begin position="561"/>
        <end position="580"/>
    </location>
</feature>
<dbReference type="PANTHER" id="PTHR10606">
    <property type="entry name" value="6-PHOSPHOFRUCTO-2-KINASE/FRUCTOSE-2,6-BISPHOSPHATASE"/>
    <property type="match status" value="1"/>
</dbReference>
<feature type="active site" description="Proton donor/acceptor" evidence="3">
    <location>
        <position position="431"/>
    </location>
</feature>
<feature type="compositionally biased region" description="Low complexity" evidence="5">
    <location>
        <begin position="787"/>
        <end position="809"/>
    </location>
</feature>
<feature type="region of interest" description="Disordered" evidence="5">
    <location>
        <begin position="725"/>
        <end position="844"/>
    </location>
</feature>
<keyword evidence="1" id="KW-0547">Nucleotide-binding</keyword>
<dbReference type="InterPro" id="IPR003094">
    <property type="entry name" value="6Pfruct_kin"/>
</dbReference>
<evidence type="ECO:0000259" key="6">
    <source>
        <dbReference type="Pfam" id="PF01591"/>
    </source>
</evidence>
<dbReference type="InterPro" id="IPR027417">
    <property type="entry name" value="P-loop_NTPase"/>
</dbReference>
<evidence type="ECO:0000256" key="2">
    <source>
        <dbReference type="ARBA" id="ARBA00022840"/>
    </source>
</evidence>
<dbReference type="AlphaFoldDB" id="A0A250X2P0"/>
<comment type="caution">
    <text evidence="7">The sequence shown here is derived from an EMBL/GenBank/DDBJ whole genome shotgun (WGS) entry which is preliminary data.</text>
</comment>
<dbReference type="Gene3D" id="3.40.50.1240">
    <property type="entry name" value="Phosphoglycerate mutase-like"/>
    <property type="match status" value="1"/>
</dbReference>
<proteinExistence type="predicted"/>
<dbReference type="InterPro" id="IPR029033">
    <property type="entry name" value="His_PPase_superfam"/>
</dbReference>
<dbReference type="GO" id="GO:0005524">
    <property type="term" value="F:ATP binding"/>
    <property type="evidence" value="ECO:0007669"/>
    <property type="project" value="UniProtKB-KW"/>
</dbReference>
<dbReference type="OrthoDB" id="267323at2759"/>
<evidence type="ECO:0000256" key="5">
    <source>
        <dbReference type="SAM" id="MobiDB-lite"/>
    </source>
</evidence>
<feature type="active site" description="Tele-phosphohistidine intermediate" evidence="3">
    <location>
        <position position="355"/>
    </location>
</feature>
<reference evidence="7 8" key="1">
    <citation type="submission" date="2017-08" db="EMBL/GenBank/DDBJ databases">
        <title>Acidophilic green algal genome provides insights into adaptation to an acidic environment.</title>
        <authorList>
            <person name="Hirooka S."/>
            <person name="Hirose Y."/>
            <person name="Kanesaki Y."/>
            <person name="Higuchi S."/>
            <person name="Fujiwara T."/>
            <person name="Onuma R."/>
            <person name="Era A."/>
            <person name="Ohbayashi R."/>
            <person name="Uzuka A."/>
            <person name="Nozaki H."/>
            <person name="Yoshikawa H."/>
            <person name="Miyagishima S.Y."/>
        </authorList>
    </citation>
    <scope>NUCLEOTIDE SEQUENCE [LARGE SCALE GENOMIC DNA]</scope>
    <source>
        <strain evidence="7 8">NIES-2499</strain>
    </source>
</reference>
<dbReference type="Pfam" id="PF01591">
    <property type="entry name" value="6PF2K"/>
    <property type="match status" value="1"/>
</dbReference>
<dbReference type="InterPro" id="IPR001345">
    <property type="entry name" value="PG/BPGM_mutase_AS"/>
</dbReference>
<dbReference type="SUPFAM" id="SSF53254">
    <property type="entry name" value="Phosphoglycerate mutase-like"/>
    <property type="match status" value="1"/>
</dbReference>
<dbReference type="GO" id="GO:0005829">
    <property type="term" value="C:cytosol"/>
    <property type="evidence" value="ECO:0007669"/>
    <property type="project" value="TreeGrafter"/>
</dbReference>
<gene>
    <name evidence="7" type="ORF">CEUSTIGMA_g4467.t1</name>
</gene>
<dbReference type="GO" id="GO:0003873">
    <property type="term" value="F:6-phosphofructo-2-kinase activity"/>
    <property type="evidence" value="ECO:0007669"/>
    <property type="project" value="InterPro"/>
</dbReference>
<keyword evidence="2" id="KW-0067">ATP-binding</keyword>
<evidence type="ECO:0000313" key="8">
    <source>
        <dbReference type="Proteomes" id="UP000232323"/>
    </source>
</evidence>
<accession>A0A250X2P0</accession>
<evidence type="ECO:0000256" key="4">
    <source>
        <dbReference type="PIRSR" id="PIRSR613078-2"/>
    </source>
</evidence>
<feature type="compositionally biased region" description="Polar residues" evidence="5">
    <location>
        <begin position="765"/>
        <end position="774"/>
    </location>
</feature>
<dbReference type="PRINTS" id="PR00991">
    <property type="entry name" value="6PFRUCTKNASE"/>
</dbReference>